<evidence type="ECO:0000259" key="8">
    <source>
        <dbReference type="Pfam" id="PF12704"/>
    </source>
</evidence>
<evidence type="ECO:0000256" key="3">
    <source>
        <dbReference type="ARBA" id="ARBA00022692"/>
    </source>
</evidence>
<feature type="transmembrane region" description="Helical" evidence="6">
    <location>
        <begin position="812"/>
        <end position="833"/>
    </location>
</feature>
<feature type="transmembrane region" description="Helical" evidence="6">
    <location>
        <begin position="715"/>
        <end position="740"/>
    </location>
</feature>
<reference evidence="9 10" key="1">
    <citation type="submission" date="2014-12" db="EMBL/GenBank/DDBJ databases">
        <title>Genomes of Geoalkalibacter ferrihydriticus and Geoalkalibacter subterraneus, two haloalkaliphilic metal-reducing members of the Geobacteraceae.</title>
        <authorList>
            <person name="Badalamenti J.P."/>
            <person name="Torres C.I."/>
            <person name="Krajmalnik-Brown R."/>
            <person name="Bond D.R."/>
        </authorList>
    </citation>
    <scope>NUCLEOTIDE SEQUENCE [LARGE SCALE GENOMIC DNA]</scope>
    <source>
        <strain evidence="9 10">DSM 17813</strain>
    </source>
</reference>
<keyword evidence="2" id="KW-1003">Cell membrane</keyword>
<evidence type="ECO:0000259" key="7">
    <source>
        <dbReference type="Pfam" id="PF02687"/>
    </source>
</evidence>
<gene>
    <name evidence="9" type="ORF">GFER_13920</name>
</gene>
<evidence type="ECO:0000313" key="10">
    <source>
        <dbReference type="Proteomes" id="UP000035068"/>
    </source>
</evidence>
<feature type="transmembrane region" description="Helical" evidence="6">
    <location>
        <begin position="360"/>
        <end position="380"/>
    </location>
</feature>
<comment type="subcellular location">
    <subcellularLocation>
        <location evidence="1">Cell membrane</location>
        <topology evidence="1">Multi-pass membrane protein</topology>
    </subcellularLocation>
</comment>
<dbReference type="Pfam" id="PF12704">
    <property type="entry name" value="MacB_PCD"/>
    <property type="match status" value="2"/>
</dbReference>
<feature type="transmembrane region" description="Helical" evidence="6">
    <location>
        <begin position="761"/>
        <end position="792"/>
    </location>
</feature>
<evidence type="ECO:0000256" key="1">
    <source>
        <dbReference type="ARBA" id="ARBA00004651"/>
    </source>
</evidence>
<evidence type="ECO:0000313" key="9">
    <source>
        <dbReference type="EMBL" id="KIH75992.1"/>
    </source>
</evidence>
<evidence type="ECO:0000256" key="5">
    <source>
        <dbReference type="ARBA" id="ARBA00023136"/>
    </source>
</evidence>
<evidence type="ECO:0008006" key="11">
    <source>
        <dbReference type="Google" id="ProtNLM"/>
    </source>
</evidence>
<feature type="domain" description="MacB-like periplasmic core" evidence="8">
    <location>
        <begin position="481"/>
        <end position="688"/>
    </location>
</feature>
<feature type="domain" description="MacB-like periplasmic core" evidence="8">
    <location>
        <begin position="19"/>
        <end position="228"/>
    </location>
</feature>
<dbReference type="Pfam" id="PF02687">
    <property type="entry name" value="FtsX"/>
    <property type="match status" value="2"/>
</dbReference>
<dbReference type="PANTHER" id="PTHR30287:SF2">
    <property type="entry name" value="BLL1001 PROTEIN"/>
    <property type="match status" value="1"/>
</dbReference>
<dbReference type="InterPro" id="IPR025857">
    <property type="entry name" value="MacB_PCD"/>
</dbReference>
<feature type="transmembrane region" description="Helical" evidence="6">
    <location>
        <begin position="401"/>
        <end position="421"/>
    </location>
</feature>
<evidence type="ECO:0000256" key="6">
    <source>
        <dbReference type="SAM" id="Phobius"/>
    </source>
</evidence>
<feature type="transmembrane region" description="Helical" evidence="6">
    <location>
        <begin position="427"/>
        <end position="452"/>
    </location>
</feature>
<sequence>MILARAGWRSLARHPLQLLFAVIGVALGVAVVIGIDLANSSASRAFRLSADTLSGSTTHQIIGGPQGLDEDVYRRLRVEAGVRHSAPIVEGYAELPGVPGLTMRILGIDPLADGPFRTYTPSLETTADFTRLLVEPGSAFLLDTTARRLGLSLNEAWRVDTLGTSVSLTLSGVLSAPDEITARALDNLIIVDIATAQETLGLLGRLSRIDLILPAGPSGQALAAEIEALLPPAATLVSASARADVMAQMTRAFQLNLTAMSLLALVIGMFLIYNTLTFAVLQRRPLLGILRTLGVTRAQIFRLILGEALLIGLAGTLLGLLLGVGLGQGLLSLVTRTINDLYFVLHVQHLEVTAWSLLKGVALGVGATLAAAFIPAVEATRTPPRRVLMRSTVESAQRRRAPRMALLGLIIAALGALALILPGNSLILSFLALFAVIAGYALAVPGLMLALLRALSAPLGRLGGVLGKMAGRNLGASLSRSGVATAALAVAVAATIGIGLMIGSFRLSVAQWLESYLRADIYITTPSVGFEAGRTPLEPRLVEELSQAPGVELATRARHLLLEGAQGTLELFVAEIPPRAQAGYEFKSGDPTRIWQAFATQPAVLVSEPFAYHRGLGRGDLLELRTDRGPVKFEVAGIYMDYGSDQGRVTLSRNIFTRYWDERGSDALGLYLKPGLEAETVAAELRALAGGRQQVVVYSNRSLREASMATFDRTFAITAVLRLLVIIVAFIGILNALMAMQIERAREMAVLRANGLTPRQVWRLVTAETGLIGLVAGLLALPLGLVQALVLIHVINRRSFGWTMQTYLAPDIVLQALLLAVVAALLAGLYPAWRMARTSPALALREE</sequence>
<feature type="domain" description="ABC3 transporter permease C-terminal" evidence="7">
    <location>
        <begin position="259"/>
        <end position="384"/>
    </location>
</feature>
<feature type="domain" description="ABC3 transporter permease C-terminal" evidence="7">
    <location>
        <begin position="723"/>
        <end position="840"/>
    </location>
</feature>
<keyword evidence="4 6" id="KW-1133">Transmembrane helix</keyword>
<evidence type="ECO:0000256" key="2">
    <source>
        <dbReference type="ARBA" id="ARBA00022475"/>
    </source>
</evidence>
<comment type="caution">
    <text evidence="9">The sequence shown here is derived from an EMBL/GenBank/DDBJ whole genome shotgun (WGS) entry which is preliminary data.</text>
</comment>
<keyword evidence="3 6" id="KW-0812">Transmembrane</keyword>
<accession>A0A0C2HT74</accession>
<evidence type="ECO:0000256" key="4">
    <source>
        <dbReference type="ARBA" id="ARBA00022989"/>
    </source>
</evidence>
<dbReference type="PANTHER" id="PTHR30287">
    <property type="entry name" value="MEMBRANE COMPONENT OF PREDICTED ABC SUPERFAMILY METABOLITE UPTAKE TRANSPORTER"/>
    <property type="match status" value="1"/>
</dbReference>
<organism evidence="9 10">
    <name type="scientific">Geoalkalibacter ferrihydriticus DSM 17813</name>
    <dbReference type="NCBI Taxonomy" id="1121915"/>
    <lineage>
        <taxon>Bacteria</taxon>
        <taxon>Pseudomonadati</taxon>
        <taxon>Thermodesulfobacteriota</taxon>
        <taxon>Desulfuromonadia</taxon>
        <taxon>Desulfuromonadales</taxon>
        <taxon>Geoalkalibacteraceae</taxon>
        <taxon>Geoalkalibacter</taxon>
    </lineage>
</organism>
<dbReference type="GO" id="GO:0005886">
    <property type="term" value="C:plasma membrane"/>
    <property type="evidence" value="ECO:0007669"/>
    <property type="project" value="UniProtKB-SubCell"/>
</dbReference>
<feature type="transmembrane region" description="Helical" evidence="6">
    <location>
        <begin position="259"/>
        <end position="281"/>
    </location>
</feature>
<keyword evidence="10" id="KW-1185">Reference proteome</keyword>
<dbReference type="EMBL" id="JWJD01000006">
    <property type="protein sequence ID" value="KIH75992.1"/>
    <property type="molecule type" value="Genomic_DNA"/>
</dbReference>
<dbReference type="AlphaFoldDB" id="A0A0C2HT74"/>
<dbReference type="RefSeq" id="WP_040100370.1">
    <property type="nucleotide sequence ID" value="NZ_JWJD01000006.1"/>
</dbReference>
<keyword evidence="5 6" id="KW-0472">Membrane</keyword>
<dbReference type="Proteomes" id="UP000035068">
    <property type="component" value="Unassembled WGS sequence"/>
</dbReference>
<protein>
    <recommendedName>
        <fullName evidence="11">ABC transporter permease</fullName>
    </recommendedName>
</protein>
<feature type="transmembrane region" description="Helical" evidence="6">
    <location>
        <begin position="301"/>
        <end position="326"/>
    </location>
</feature>
<feature type="transmembrane region" description="Helical" evidence="6">
    <location>
        <begin position="482"/>
        <end position="505"/>
    </location>
</feature>
<dbReference type="InterPro" id="IPR003838">
    <property type="entry name" value="ABC3_permease_C"/>
</dbReference>
<name>A0A0C2HT74_9BACT</name>
<dbReference type="InterPro" id="IPR038766">
    <property type="entry name" value="Membrane_comp_ABC_pdt"/>
</dbReference>
<proteinExistence type="predicted"/>